<dbReference type="PANTHER" id="PTHR38787:SF3">
    <property type="entry name" value="REGULATORY P DOMAIN-CONTAINING PROTEIN"/>
    <property type="match status" value="1"/>
</dbReference>
<comment type="caution">
    <text evidence="3">The sequence shown here is derived from an EMBL/GenBank/DDBJ whole genome shotgun (WGS) entry which is preliminary data.</text>
</comment>
<protein>
    <submittedName>
        <fullName evidence="3">Uncharacterized protein</fullName>
    </submittedName>
</protein>
<proteinExistence type="predicted"/>
<evidence type="ECO:0000313" key="3">
    <source>
        <dbReference type="EMBL" id="CAH1787257.1"/>
    </source>
</evidence>
<dbReference type="PANTHER" id="PTHR38787">
    <property type="entry name" value="REGULATORY P DOMAIN-CONTAINING PROTEIN"/>
    <property type="match status" value="1"/>
</dbReference>
<evidence type="ECO:0000256" key="1">
    <source>
        <dbReference type="SAM" id="MobiDB-lite"/>
    </source>
</evidence>
<feature type="compositionally biased region" description="Basic residues" evidence="1">
    <location>
        <begin position="67"/>
        <end position="80"/>
    </location>
</feature>
<feature type="compositionally biased region" description="Low complexity" evidence="1">
    <location>
        <begin position="43"/>
        <end position="66"/>
    </location>
</feature>
<dbReference type="AlphaFoldDB" id="A0A8J1XVV6"/>
<gene>
    <name evidence="3" type="ORF">OFUS_LOCUS13000</name>
</gene>
<feature type="signal peptide" evidence="2">
    <location>
        <begin position="1"/>
        <end position="21"/>
    </location>
</feature>
<dbReference type="EMBL" id="CAIIXF020000006">
    <property type="protein sequence ID" value="CAH1787257.1"/>
    <property type="molecule type" value="Genomic_DNA"/>
</dbReference>
<organism evidence="3 4">
    <name type="scientific">Owenia fusiformis</name>
    <name type="common">Polychaete worm</name>
    <dbReference type="NCBI Taxonomy" id="6347"/>
    <lineage>
        <taxon>Eukaryota</taxon>
        <taxon>Metazoa</taxon>
        <taxon>Spiralia</taxon>
        <taxon>Lophotrochozoa</taxon>
        <taxon>Annelida</taxon>
        <taxon>Polychaeta</taxon>
        <taxon>Sedentaria</taxon>
        <taxon>Canalipalpata</taxon>
        <taxon>Sabellida</taxon>
        <taxon>Oweniida</taxon>
        <taxon>Oweniidae</taxon>
        <taxon>Owenia</taxon>
    </lineage>
</organism>
<evidence type="ECO:0000313" key="4">
    <source>
        <dbReference type="Proteomes" id="UP000749559"/>
    </source>
</evidence>
<dbReference type="OrthoDB" id="2099887at2759"/>
<dbReference type="Proteomes" id="UP000749559">
    <property type="component" value="Unassembled WGS sequence"/>
</dbReference>
<keyword evidence="2" id="KW-0732">Signal</keyword>
<accession>A0A8J1XVV6</accession>
<feature type="compositionally biased region" description="Basic residues" evidence="1">
    <location>
        <begin position="27"/>
        <end position="42"/>
    </location>
</feature>
<dbReference type="GO" id="GO:0005576">
    <property type="term" value="C:extracellular region"/>
    <property type="evidence" value="ECO:0007669"/>
    <property type="project" value="TreeGrafter"/>
</dbReference>
<dbReference type="NCBIfam" id="TIGR04312">
    <property type="entry name" value="choice_anch_B"/>
    <property type="match status" value="1"/>
</dbReference>
<name>A0A8J1XVV6_OWEFU</name>
<sequence>MNLTRILLILSVCMIGSIVLGGTLSKRSKHDHSKCSKHKSRSSHSSSSSSSHSSSSSSKSSKSSKSSNHHHRYHHSTWKSKYHHRRPSEYFPSASVDYEIDYPQVEEVLDGDFPAAKNDIVCGQWTECIGKELCVNENNTILGKSAIKPKQDAKLQRKLIKERKMESWKKHIDCLRNNVCIAKPSEGFVPCIDGFAFDRPCFNIDQASFISLIDLNVTIPNDTVTENTMVNDMWGWVDPLTYDEYILAGTVTHTSIIRVNNGRNPLLVANVPHNTAYKWPFFGIESGTWSDIKTIGNYMYVVSEARDHGLQYFDLTRVRGKKQFSYMEADGVLNVIGACHNLISNTETGYLYATPSDNPINFDKKRSYYANCTGLHIIDANIPGDPKFVGCVNATENKDELGNAGAHDAQCVIYRGPDKRYYGRELCFSCDFDSFSIIDVTDHGLNTKVITRTTYDLAKYTHQTWLSEDHRFMYLNDESDQDIVNDQHARTFIYDLSDLENPVLKKIHVASQESIDHNNFVKGNYLYQANYEAGVRVLRIGEDNVELREVAHFDGFAIDDVVPEAEGFAGAWSVYPFLPSGVVAMTDMFTGVFFLYIDWQGIKKVEELELYGEQVRKCDDRVQVRPCYVEDCP</sequence>
<feature type="chain" id="PRO_5043747725" evidence="2">
    <location>
        <begin position="22"/>
        <end position="633"/>
    </location>
</feature>
<reference evidence="3" key="1">
    <citation type="submission" date="2022-03" db="EMBL/GenBank/DDBJ databases">
        <authorList>
            <person name="Martin C."/>
        </authorList>
    </citation>
    <scope>NUCLEOTIDE SEQUENCE</scope>
</reference>
<evidence type="ECO:0000256" key="2">
    <source>
        <dbReference type="SAM" id="SignalP"/>
    </source>
</evidence>
<keyword evidence="4" id="KW-1185">Reference proteome</keyword>
<dbReference type="InterPro" id="IPR027589">
    <property type="entry name" value="Choice_anch_B"/>
</dbReference>
<feature type="region of interest" description="Disordered" evidence="1">
    <location>
        <begin position="27"/>
        <end position="80"/>
    </location>
</feature>